<keyword evidence="3 6" id="KW-1015">Disulfide bond</keyword>
<dbReference type="GO" id="GO:0042026">
    <property type="term" value="P:protein refolding"/>
    <property type="evidence" value="ECO:0007669"/>
    <property type="project" value="TreeGrafter"/>
</dbReference>
<dbReference type="Pfam" id="PF01430">
    <property type="entry name" value="HSP33"/>
    <property type="match status" value="1"/>
</dbReference>
<evidence type="ECO:0000313" key="7">
    <source>
        <dbReference type="EMBL" id="SJZ38317.1"/>
    </source>
</evidence>
<evidence type="ECO:0000256" key="3">
    <source>
        <dbReference type="ARBA" id="ARBA00023157"/>
    </source>
</evidence>
<dbReference type="CDD" id="cd00498">
    <property type="entry name" value="Hsp33"/>
    <property type="match status" value="1"/>
</dbReference>
<dbReference type="GO" id="GO:0051082">
    <property type="term" value="F:unfolded protein binding"/>
    <property type="evidence" value="ECO:0007669"/>
    <property type="project" value="UniProtKB-UniRule"/>
</dbReference>
<reference evidence="7 8" key="1">
    <citation type="submission" date="2017-02" db="EMBL/GenBank/DDBJ databases">
        <authorList>
            <person name="Peterson S.W."/>
        </authorList>
    </citation>
    <scope>NUCLEOTIDE SEQUENCE [LARGE SCALE GENOMIC DNA]</scope>
    <source>
        <strain evidence="7 8">ATCC 17233</strain>
    </source>
</reference>
<accession>A0A1T4K7J8</accession>
<dbReference type="OrthoDB" id="9776534at2"/>
<dbReference type="PIRSF" id="PIRSF005261">
    <property type="entry name" value="Heat_shock_Hsp33"/>
    <property type="match status" value="1"/>
</dbReference>
<keyword evidence="4 6" id="KW-0143">Chaperone</keyword>
<keyword evidence="8" id="KW-1185">Reference proteome</keyword>
<keyword evidence="5 6" id="KW-0676">Redox-active center</keyword>
<evidence type="ECO:0000256" key="2">
    <source>
        <dbReference type="ARBA" id="ARBA00022833"/>
    </source>
</evidence>
<name>A0A1T4K7J8_9FIRM</name>
<dbReference type="RefSeq" id="WP_078785902.1">
    <property type="nucleotide sequence ID" value="NZ_CACZYW010000015.1"/>
</dbReference>
<comment type="similarity">
    <text evidence="6">Belongs to the HSP33 family.</text>
</comment>
<dbReference type="GO" id="GO:0044183">
    <property type="term" value="F:protein folding chaperone"/>
    <property type="evidence" value="ECO:0007669"/>
    <property type="project" value="TreeGrafter"/>
</dbReference>
<comment type="PTM">
    <text evidence="6">Under oxidizing conditions two disulfide bonds are formed involving the reactive cysteines. Under reducing conditions zinc is bound to the reactive cysteines and the protein is inactive.</text>
</comment>
<evidence type="ECO:0000313" key="8">
    <source>
        <dbReference type="Proteomes" id="UP000189857"/>
    </source>
</evidence>
<dbReference type="PANTHER" id="PTHR30111">
    <property type="entry name" value="33 KDA CHAPERONIN"/>
    <property type="match status" value="1"/>
</dbReference>
<sequence>MSDCIIKGMALGNEVRFFAAYTTDIAEKARQIHNTSPICTAALGRLLTAGAMMGSMSKNDSDIITLRITGNGPAKGLTVTSDSHANVKGIVYEPIVDLPPNLEGHLNVGDAIGDGILYVIKDIGLKDPYVGQVPLVTSEIAEDLTYYFATSEQIPTSVGLGVLMNHDNTVDKAGGFIIQLMPFASEETIKKIEDGLAGFKSVTSFLSSAFHDRSKSEDEILTDMMRSILGDDVHVEDKMPTEYKCNCSRERVTKALISVGRKEIENMINDGEPINMHCEFCNTDYKFSIEELKELLA</sequence>
<comment type="function">
    <text evidence="6">Redox regulated molecular chaperone. Protects both thermally unfolding and oxidatively damaged proteins from irreversible aggregation. Plays an important role in the bacterial defense system toward oxidative stress.</text>
</comment>
<comment type="subcellular location">
    <subcellularLocation>
        <location evidence="6">Cytoplasm</location>
    </subcellularLocation>
</comment>
<evidence type="ECO:0000256" key="1">
    <source>
        <dbReference type="ARBA" id="ARBA00022490"/>
    </source>
</evidence>
<protein>
    <recommendedName>
        <fullName evidence="6">33 kDa chaperonin</fullName>
    </recommendedName>
    <alternativeName>
        <fullName evidence="6">Heat shock protein 33 homolog</fullName>
        <shortName evidence="6">HSP33</shortName>
    </alternativeName>
</protein>
<dbReference type="InterPro" id="IPR000397">
    <property type="entry name" value="Heat_shock_Hsp33"/>
</dbReference>
<dbReference type="SUPFAM" id="SSF118352">
    <property type="entry name" value="HSP33 redox switch-like"/>
    <property type="match status" value="1"/>
</dbReference>
<dbReference type="PANTHER" id="PTHR30111:SF1">
    <property type="entry name" value="33 KDA CHAPERONIN"/>
    <property type="match status" value="1"/>
</dbReference>
<gene>
    <name evidence="6" type="primary">hslO</name>
    <name evidence="7" type="ORF">SAMN02745110_00224</name>
</gene>
<organism evidence="7 8">
    <name type="scientific">Eubacterium ruminantium</name>
    <dbReference type="NCBI Taxonomy" id="42322"/>
    <lineage>
        <taxon>Bacteria</taxon>
        <taxon>Bacillati</taxon>
        <taxon>Bacillota</taxon>
        <taxon>Clostridia</taxon>
        <taxon>Eubacteriales</taxon>
        <taxon>Eubacteriaceae</taxon>
        <taxon>Eubacterium</taxon>
    </lineage>
</organism>
<dbReference type="HAMAP" id="MF_00117">
    <property type="entry name" value="HslO"/>
    <property type="match status" value="1"/>
</dbReference>
<dbReference type="AlphaFoldDB" id="A0A1T4K7J8"/>
<evidence type="ECO:0000256" key="5">
    <source>
        <dbReference type="ARBA" id="ARBA00023284"/>
    </source>
</evidence>
<dbReference type="EMBL" id="FUXA01000003">
    <property type="protein sequence ID" value="SJZ38317.1"/>
    <property type="molecule type" value="Genomic_DNA"/>
</dbReference>
<keyword evidence="2 6" id="KW-0862">Zinc</keyword>
<dbReference type="Gene3D" id="3.90.1280.10">
    <property type="entry name" value="HSP33 redox switch-like"/>
    <property type="match status" value="1"/>
</dbReference>
<evidence type="ECO:0000256" key="4">
    <source>
        <dbReference type="ARBA" id="ARBA00023186"/>
    </source>
</evidence>
<keyword evidence="1 6" id="KW-0963">Cytoplasm</keyword>
<feature type="disulfide bond" description="Redox-active" evidence="6">
    <location>
        <begin position="245"/>
        <end position="247"/>
    </location>
</feature>
<proteinExistence type="inferred from homology"/>
<dbReference type="Proteomes" id="UP000189857">
    <property type="component" value="Unassembled WGS sequence"/>
</dbReference>
<dbReference type="InterPro" id="IPR016153">
    <property type="entry name" value="Heat_shock_Hsp33_N"/>
</dbReference>
<dbReference type="NCBIfam" id="NF001033">
    <property type="entry name" value="PRK00114.1"/>
    <property type="match status" value="1"/>
</dbReference>
<dbReference type="GO" id="GO:0005737">
    <property type="term" value="C:cytoplasm"/>
    <property type="evidence" value="ECO:0007669"/>
    <property type="project" value="UniProtKB-SubCell"/>
</dbReference>
<evidence type="ECO:0000256" key="6">
    <source>
        <dbReference type="HAMAP-Rule" id="MF_00117"/>
    </source>
</evidence>
<feature type="disulfide bond" description="Redox-active" evidence="6">
    <location>
        <begin position="278"/>
        <end position="281"/>
    </location>
</feature>
<dbReference type="Gene3D" id="3.55.30.10">
    <property type="entry name" value="Hsp33 domain"/>
    <property type="match status" value="1"/>
</dbReference>
<dbReference type="InterPro" id="IPR016154">
    <property type="entry name" value="Heat_shock_Hsp33_C"/>
</dbReference>
<dbReference type="SUPFAM" id="SSF64397">
    <property type="entry name" value="Hsp33 domain"/>
    <property type="match status" value="1"/>
</dbReference>